<comment type="cofactor">
    <cofactor evidence="1">
        <name>Co(2+)</name>
        <dbReference type="ChEBI" id="CHEBI:48828"/>
    </cofactor>
</comment>
<comment type="caution">
    <text evidence="16">The sequence shown here is derived from an EMBL/GenBank/DDBJ whole genome shotgun (WGS) entry which is preliminary data.</text>
</comment>
<dbReference type="GO" id="GO:0006526">
    <property type="term" value="P:L-arginine biosynthetic process"/>
    <property type="evidence" value="ECO:0007669"/>
    <property type="project" value="TreeGrafter"/>
</dbReference>
<dbReference type="RefSeq" id="WP_203883610.1">
    <property type="nucleotide sequence ID" value="NZ_BAABHH010000011.1"/>
</dbReference>
<protein>
    <recommendedName>
        <fullName evidence="5 14">Succinyl-diaminopimelate desuccinylase</fullName>
        <ecNumber evidence="5 14">3.5.1.18</ecNumber>
    </recommendedName>
</protein>
<dbReference type="GO" id="GO:0008777">
    <property type="term" value="F:acetylornithine deacetylase activity"/>
    <property type="evidence" value="ECO:0007669"/>
    <property type="project" value="TreeGrafter"/>
</dbReference>
<dbReference type="FunFam" id="3.30.70.360:FF:000011">
    <property type="entry name" value="Succinyl-diaminopimelate desuccinylase"/>
    <property type="match status" value="1"/>
</dbReference>
<dbReference type="Pfam" id="PF01546">
    <property type="entry name" value="Peptidase_M20"/>
    <property type="match status" value="1"/>
</dbReference>
<dbReference type="Proteomes" id="UP000630097">
    <property type="component" value="Unassembled WGS sequence"/>
</dbReference>
<evidence type="ECO:0000313" key="16">
    <source>
        <dbReference type="EMBL" id="GIG80197.1"/>
    </source>
</evidence>
<dbReference type="InterPro" id="IPR011650">
    <property type="entry name" value="Peptidase_M20_dimer"/>
</dbReference>
<dbReference type="EMBL" id="BONV01000013">
    <property type="protein sequence ID" value="GIG80197.1"/>
    <property type="molecule type" value="Genomic_DNA"/>
</dbReference>
<sequence length="353" mass="37524">MRLDLGQDVGALTARLVDIESVSGGEKAIADAIEEALTPLGHLTVDRDGQNIVARTSLGRAERVVIAGHIDTVPVAANLPSRVDGDLLYGCGTSDMKSGVAVQLKLALLDDPNRDLTFVFYDCEEIEAERSGLLRLTREHPEWLAGDFAVVMEPTDGLIEGGCQGTLRAEVVVRGARAHSARSWEGVNAIHGIKPVIDILGAYEARRPVVDGLRYHEGLNAVGIHGGVAGNVIPDECVVTVNYRFAPDLTVEQAFDHVTEVFDGFEVRLRDGAPGARPGLTHPVAAAFAAAVGGTPRAKLGWTDVARFSALGMPAVNCGPGNPNLAHTSGEHVSLAMIAETERRMLDWLSAPR</sequence>
<accession>A0A8J3LX95</accession>
<evidence type="ECO:0000256" key="4">
    <source>
        <dbReference type="ARBA" id="ARBA00011738"/>
    </source>
</evidence>
<keyword evidence="8" id="KW-0378">Hydrolase</keyword>
<evidence type="ECO:0000256" key="5">
    <source>
        <dbReference type="ARBA" id="ARBA00011921"/>
    </source>
</evidence>
<keyword evidence="6" id="KW-0028">Amino-acid biosynthesis</keyword>
<evidence type="ECO:0000256" key="2">
    <source>
        <dbReference type="ARBA" id="ARBA00001947"/>
    </source>
</evidence>
<dbReference type="AlphaFoldDB" id="A0A8J3LX95"/>
<keyword evidence="11" id="KW-0457">Lysine biosynthesis</keyword>
<dbReference type="SUPFAM" id="SSF55031">
    <property type="entry name" value="Bacterial exopeptidase dimerisation domain"/>
    <property type="match status" value="1"/>
</dbReference>
<dbReference type="InterPro" id="IPR050072">
    <property type="entry name" value="Peptidase_M20A"/>
</dbReference>
<keyword evidence="7" id="KW-0479">Metal-binding</keyword>
<dbReference type="InterPro" id="IPR036264">
    <property type="entry name" value="Bact_exopeptidase_dim_dom"/>
</dbReference>
<keyword evidence="12" id="KW-0170">Cobalt</keyword>
<comment type="pathway">
    <text evidence="3">Amino-acid biosynthesis; L-lysine biosynthesis via DAP pathway; LL-2,6-diaminopimelate from (S)-tetrahydrodipicolinate (succinylase route): step 3/3.</text>
</comment>
<evidence type="ECO:0000256" key="8">
    <source>
        <dbReference type="ARBA" id="ARBA00022801"/>
    </source>
</evidence>
<evidence type="ECO:0000313" key="17">
    <source>
        <dbReference type="Proteomes" id="UP000630097"/>
    </source>
</evidence>
<dbReference type="GO" id="GO:0046872">
    <property type="term" value="F:metal ion binding"/>
    <property type="evidence" value="ECO:0007669"/>
    <property type="project" value="UniProtKB-KW"/>
</dbReference>
<proteinExistence type="predicted"/>
<comment type="subunit">
    <text evidence="4">Homodimer.</text>
</comment>
<dbReference type="GO" id="GO:0009014">
    <property type="term" value="F:succinyl-diaminopimelate desuccinylase activity"/>
    <property type="evidence" value="ECO:0007669"/>
    <property type="project" value="UniProtKB-UniRule"/>
</dbReference>
<dbReference type="PANTHER" id="PTHR43808">
    <property type="entry name" value="ACETYLORNITHINE DEACETYLASE"/>
    <property type="match status" value="1"/>
</dbReference>
<evidence type="ECO:0000256" key="7">
    <source>
        <dbReference type="ARBA" id="ARBA00022723"/>
    </source>
</evidence>
<evidence type="ECO:0000256" key="12">
    <source>
        <dbReference type="ARBA" id="ARBA00023285"/>
    </source>
</evidence>
<evidence type="ECO:0000256" key="13">
    <source>
        <dbReference type="ARBA" id="ARBA00051301"/>
    </source>
</evidence>
<evidence type="ECO:0000259" key="15">
    <source>
        <dbReference type="Pfam" id="PF07687"/>
    </source>
</evidence>
<organism evidence="16 17">
    <name type="scientific">Planotetraspora kaengkrachanensis</name>
    <dbReference type="NCBI Taxonomy" id="575193"/>
    <lineage>
        <taxon>Bacteria</taxon>
        <taxon>Bacillati</taxon>
        <taxon>Actinomycetota</taxon>
        <taxon>Actinomycetes</taxon>
        <taxon>Streptosporangiales</taxon>
        <taxon>Streptosporangiaceae</taxon>
        <taxon>Planotetraspora</taxon>
    </lineage>
</organism>
<dbReference type="Gene3D" id="3.30.70.360">
    <property type="match status" value="1"/>
</dbReference>
<comment type="cofactor">
    <cofactor evidence="2">
        <name>Zn(2+)</name>
        <dbReference type="ChEBI" id="CHEBI:29105"/>
    </cofactor>
</comment>
<keyword evidence="17" id="KW-1185">Reference proteome</keyword>
<dbReference type="NCBIfam" id="TIGR01900">
    <property type="entry name" value="dapE-gram_pos"/>
    <property type="match status" value="1"/>
</dbReference>
<evidence type="ECO:0000256" key="10">
    <source>
        <dbReference type="ARBA" id="ARBA00022915"/>
    </source>
</evidence>
<dbReference type="InterPro" id="IPR002933">
    <property type="entry name" value="Peptidase_M20"/>
</dbReference>
<evidence type="ECO:0000256" key="9">
    <source>
        <dbReference type="ARBA" id="ARBA00022833"/>
    </source>
</evidence>
<gene>
    <name evidence="16" type="ORF">Pka01_33240</name>
</gene>
<evidence type="ECO:0000256" key="6">
    <source>
        <dbReference type="ARBA" id="ARBA00022605"/>
    </source>
</evidence>
<dbReference type="Gene3D" id="3.40.630.10">
    <property type="entry name" value="Zn peptidases"/>
    <property type="match status" value="1"/>
</dbReference>
<evidence type="ECO:0000256" key="3">
    <source>
        <dbReference type="ARBA" id="ARBA00005130"/>
    </source>
</evidence>
<dbReference type="SUPFAM" id="SSF53187">
    <property type="entry name" value="Zn-dependent exopeptidases"/>
    <property type="match status" value="1"/>
</dbReference>
<evidence type="ECO:0000256" key="1">
    <source>
        <dbReference type="ARBA" id="ARBA00001941"/>
    </source>
</evidence>
<dbReference type="PANTHER" id="PTHR43808:SF31">
    <property type="entry name" value="N-ACETYL-L-CITRULLINE DEACETYLASE"/>
    <property type="match status" value="1"/>
</dbReference>
<name>A0A8J3LX95_9ACTN</name>
<keyword evidence="10" id="KW-0220">Diaminopimelate biosynthesis</keyword>
<comment type="catalytic activity">
    <reaction evidence="13">
        <text>N-succinyl-(2S,6S)-2,6-diaminopimelate + H2O = (2S,6S)-2,6-diaminopimelate + succinate</text>
        <dbReference type="Rhea" id="RHEA:22608"/>
        <dbReference type="ChEBI" id="CHEBI:15377"/>
        <dbReference type="ChEBI" id="CHEBI:30031"/>
        <dbReference type="ChEBI" id="CHEBI:57609"/>
        <dbReference type="ChEBI" id="CHEBI:58087"/>
        <dbReference type="EC" id="3.5.1.18"/>
    </reaction>
</comment>
<dbReference type="InterPro" id="IPR010174">
    <property type="entry name" value="Succinyl-DAP_deSuclase_DapE"/>
</dbReference>
<keyword evidence="9" id="KW-0862">Zinc</keyword>
<feature type="domain" description="Peptidase M20 dimerisation" evidence="15">
    <location>
        <begin position="165"/>
        <end position="262"/>
    </location>
</feature>
<evidence type="ECO:0000256" key="14">
    <source>
        <dbReference type="NCBIfam" id="TIGR01900"/>
    </source>
</evidence>
<dbReference type="GO" id="GO:0009089">
    <property type="term" value="P:lysine biosynthetic process via diaminopimelate"/>
    <property type="evidence" value="ECO:0007669"/>
    <property type="project" value="UniProtKB-UniRule"/>
</dbReference>
<evidence type="ECO:0000256" key="11">
    <source>
        <dbReference type="ARBA" id="ARBA00023154"/>
    </source>
</evidence>
<dbReference type="EC" id="3.5.1.18" evidence="5 14"/>
<reference evidence="16 17" key="1">
    <citation type="submission" date="2021-01" db="EMBL/GenBank/DDBJ databases">
        <title>Whole genome shotgun sequence of Planotetraspora kaengkrachanensis NBRC 104272.</title>
        <authorList>
            <person name="Komaki H."/>
            <person name="Tamura T."/>
        </authorList>
    </citation>
    <scope>NUCLEOTIDE SEQUENCE [LARGE SCALE GENOMIC DNA]</scope>
    <source>
        <strain evidence="16 17">NBRC 104272</strain>
    </source>
</reference>
<dbReference type="GO" id="GO:0019877">
    <property type="term" value="P:diaminopimelate biosynthetic process"/>
    <property type="evidence" value="ECO:0007669"/>
    <property type="project" value="UniProtKB-KW"/>
</dbReference>
<dbReference type="Pfam" id="PF07687">
    <property type="entry name" value="M20_dimer"/>
    <property type="match status" value="1"/>
</dbReference>